<dbReference type="InterPro" id="IPR028624">
    <property type="entry name" value="Tscrpt_elong_fac_GreA/B"/>
</dbReference>
<dbReference type="FunFam" id="1.10.287.180:FF:000001">
    <property type="entry name" value="Transcription elongation factor GreA"/>
    <property type="match status" value="1"/>
</dbReference>
<dbReference type="GO" id="GO:0003746">
    <property type="term" value="F:translation elongation factor activity"/>
    <property type="evidence" value="ECO:0007669"/>
    <property type="project" value="UniProtKB-KW"/>
</dbReference>
<evidence type="ECO:0000256" key="9">
    <source>
        <dbReference type="RuleBase" id="RU000556"/>
    </source>
</evidence>
<gene>
    <name evidence="8" type="primary">greA</name>
    <name evidence="12" type="ORF">A2909_00570</name>
</gene>
<protein>
    <recommendedName>
        <fullName evidence="2 8">Transcription elongation factor GreA</fullName>
    </recommendedName>
    <alternativeName>
        <fullName evidence="7 8">Transcript cleavage factor GreA</fullName>
    </alternativeName>
</protein>
<dbReference type="InterPro" id="IPR023459">
    <property type="entry name" value="Tscrpt_elong_fac_GreA/B_fam"/>
</dbReference>
<name>A0A1G2LN18_9BACT</name>
<dbReference type="InterPro" id="IPR018151">
    <property type="entry name" value="TF_GreA/GreB_CS"/>
</dbReference>
<dbReference type="Gene3D" id="1.10.287.180">
    <property type="entry name" value="Transcription elongation factor, GreA/GreB, N-terminal domain"/>
    <property type="match status" value="1"/>
</dbReference>
<evidence type="ECO:0000256" key="7">
    <source>
        <dbReference type="ARBA" id="ARBA00030776"/>
    </source>
</evidence>
<dbReference type="SUPFAM" id="SSF54534">
    <property type="entry name" value="FKBP-like"/>
    <property type="match status" value="1"/>
</dbReference>
<dbReference type="Proteomes" id="UP000178302">
    <property type="component" value="Unassembled WGS sequence"/>
</dbReference>
<evidence type="ECO:0000256" key="1">
    <source>
        <dbReference type="ARBA" id="ARBA00008213"/>
    </source>
</evidence>
<dbReference type="Pfam" id="PF01272">
    <property type="entry name" value="GreA_GreB"/>
    <property type="match status" value="1"/>
</dbReference>
<keyword evidence="12" id="KW-0251">Elongation factor</keyword>
<dbReference type="PANTHER" id="PTHR30437:SF4">
    <property type="entry name" value="TRANSCRIPTION ELONGATION FACTOR GREA"/>
    <property type="match status" value="1"/>
</dbReference>
<dbReference type="Gene3D" id="3.10.50.30">
    <property type="entry name" value="Transcription elongation factor, GreA/GreB, C-terminal domain"/>
    <property type="match status" value="1"/>
</dbReference>
<keyword evidence="4 8" id="KW-0238">DNA-binding</keyword>
<dbReference type="InterPro" id="IPR001437">
    <property type="entry name" value="Tscrpt_elong_fac_GreA/B_C"/>
</dbReference>
<accession>A0A1G2LN18</accession>
<evidence type="ECO:0000256" key="8">
    <source>
        <dbReference type="HAMAP-Rule" id="MF_00105"/>
    </source>
</evidence>
<dbReference type="PANTHER" id="PTHR30437">
    <property type="entry name" value="TRANSCRIPTION ELONGATION FACTOR GREA"/>
    <property type="match status" value="1"/>
</dbReference>
<dbReference type="GO" id="GO:0003677">
    <property type="term" value="F:DNA binding"/>
    <property type="evidence" value="ECO:0007669"/>
    <property type="project" value="UniProtKB-UniRule"/>
</dbReference>
<dbReference type="GO" id="GO:0032784">
    <property type="term" value="P:regulation of DNA-templated transcription elongation"/>
    <property type="evidence" value="ECO:0007669"/>
    <property type="project" value="UniProtKB-UniRule"/>
</dbReference>
<comment type="caution">
    <text evidence="12">The sequence shown here is derived from an EMBL/GenBank/DDBJ whole genome shotgun (WGS) entry which is preliminary data.</text>
</comment>
<dbReference type="AlphaFoldDB" id="A0A1G2LN18"/>
<organism evidence="12 13">
    <name type="scientific">Candidatus Tagabacteria bacterium RIFCSPLOWO2_01_FULL_39_11</name>
    <dbReference type="NCBI Taxonomy" id="1802295"/>
    <lineage>
        <taxon>Bacteria</taxon>
        <taxon>Candidatus Tagaibacteriota</taxon>
    </lineage>
</organism>
<dbReference type="HAMAP" id="MF_00105">
    <property type="entry name" value="GreA_GreB"/>
    <property type="match status" value="1"/>
</dbReference>
<sequence>MAENELKYLSKEGFLNLKKELESLKKEARKNIAAKLEYAKGLGDLSENAEYQSAKDEQVLNESRISQLENLLARAVVISKKHSETVCVGSCVSLAKENNSSAEKYYIVCSEEADPLNKKISNISPLGTGLMNKRVGETVLVSAPQGKVRYVIMEIS</sequence>
<evidence type="ECO:0000256" key="3">
    <source>
        <dbReference type="ARBA" id="ARBA00023015"/>
    </source>
</evidence>
<dbReference type="InterPro" id="IPR036953">
    <property type="entry name" value="GreA/GreB_C_sf"/>
</dbReference>
<dbReference type="NCBIfam" id="TIGR01462">
    <property type="entry name" value="greA"/>
    <property type="match status" value="1"/>
</dbReference>
<dbReference type="EMBL" id="MHQZ01000043">
    <property type="protein sequence ID" value="OHA13017.1"/>
    <property type="molecule type" value="Genomic_DNA"/>
</dbReference>
<reference evidence="12 13" key="1">
    <citation type="journal article" date="2016" name="Nat. Commun.">
        <title>Thousands of microbial genomes shed light on interconnected biogeochemical processes in an aquifer system.</title>
        <authorList>
            <person name="Anantharaman K."/>
            <person name="Brown C.T."/>
            <person name="Hug L.A."/>
            <person name="Sharon I."/>
            <person name="Castelle C.J."/>
            <person name="Probst A.J."/>
            <person name="Thomas B.C."/>
            <person name="Singh A."/>
            <person name="Wilkins M.J."/>
            <person name="Karaoz U."/>
            <person name="Brodie E.L."/>
            <person name="Williams K.H."/>
            <person name="Hubbard S.S."/>
            <person name="Banfield J.F."/>
        </authorList>
    </citation>
    <scope>NUCLEOTIDE SEQUENCE [LARGE SCALE GENOMIC DNA]</scope>
</reference>
<keyword evidence="12" id="KW-0648">Protein biosynthesis</keyword>
<comment type="similarity">
    <text evidence="1 8 9">Belongs to the GreA/GreB family.</text>
</comment>
<evidence type="ECO:0000259" key="11">
    <source>
        <dbReference type="Pfam" id="PF03449"/>
    </source>
</evidence>
<dbReference type="PROSITE" id="PS00829">
    <property type="entry name" value="GREAB_1"/>
    <property type="match status" value="1"/>
</dbReference>
<evidence type="ECO:0000256" key="4">
    <source>
        <dbReference type="ARBA" id="ARBA00023125"/>
    </source>
</evidence>
<dbReference type="InterPro" id="IPR006359">
    <property type="entry name" value="Tscrpt_elong_fac_GreA"/>
</dbReference>
<dbReference type="GO" id="GO:0070063">
    <property type="term" value="F:RNA polymerase binding"/>
    <property type="evidence" value="ECO:0007669"/>
    <property type="project" value="InterPro"/>
</dbReference>
<evidence type="ECO:0000256" key="5">
    <source>
        <dbReference type="ARBA" id="ARBA00023163"/>
    </source>
</evidence>
<feature type="domain" description="Transcription elongation factor GreA/GreB N-terminal" evidence="11">
    <location>
        <begin position="8"/>
        <end position="77"/>
    </location>
</feature>
<dbReference type="InterPro" id="IPR036805">
    <property type="entry name" value="Tscrpt_elong_fac_GreA/B_N_sf"/>
</dbReference>
<dbReference type="NCBIfam" id="NF001263">
    <property type="entry name" value="PRK00226.1-4"/>
    <property type="match status" value="1"/>
</dbReference>
<proteinExistence type="inferred from homology"/>
<evidence type="ECO:0000256" key="6">
    <source>
        <dbReference type="ARBA" id="ARBA00024916"/>
    </source>
</evidence>
<dbReference type="PIRSF" id="PIRSF006092">
    <property type="entry name" value="GreA_GreB"/>
    <property type="match status" value="1"/>
</dbReference>
<dbReference type="SUPFAM" id="SSF46557">
    <property type="entry name" value="GreA transcript cleavage protein, N-terminal domain"/>
    <property type="match status" value="1"/>
</dbReference>
<dbReference type="GO" id="GO:0006354">
    <property type="term" value="P:DNA-templated transcription elongation"/>
    <property type="evidence" value="ECO:0007669"/>
    <property type="project" value="TreeGrafter"/>
</dbReference>
<feature type="domain" description="Transcription elongation factor GreA/GreB C-terminal" evidence="10">
    <location>
        <begin position="83"/>
        <end position="156"/>
    </location>
</feature>
<evidence type="ECO:0000313" key="12">
    <source>
        <dbReference type="EMBL" id="OHA13017.1"/>
    </source>
</evidence>
<keyword evidence="5 8" id="KW-0804">Transcription</keyword>
<comment type="function">
    <text evidence="6 8 9">Necessary for efficient RNA polymerase transcription elongation past template-encoded arresting sites. The arresting sites in DNA have the property of trapping a certain fraction of elongating RNA polymerases that pass through, resulting in locked ternary complexes. Cleavage of the nascent transcript by cleavage factors such as GreA or GreB allows the resumption of elongation from the new 3'terminus. GreA releases sequences of 2 to 3 nucleotides.</text>
</comment>
<keyword evidence="3 8" id="KW-0805">Transcription regulation</keyword>
<evidence type="ECO:0000256" key="2">
    <source>
        <dbReference type="ARBA" id="ARBA00013729"/>
    </source>
</evidence>
<evidence type="ECO:0000259" key="10">
    <source>
        <dbReference type="Pfam" id="PF01272"/>
    </source>
</evidence>
<evidence type="ECO:0000313" key="13">
    <source>
        <dbReference type="Proteomes" id="UP000178302"/>
    </source>
</evidence>
<dbReference type="Pfam" id="PF03449">
    <property type="entry name" value="GreA_GreB_N"/>
    <property type="match status" value="1"/>
</dbReference>
<dbReference type="InterPro" id="IPR022691">
    <property type="entry name" value="Tscrpt_elong_fac_GreA/B_N"/>
</dbReference>